<dbReference type="PROSITE" id="PS00678">
    <property type="entry name" value="WD_REPEATS_1"/>
    <property type="match status" value="7"/>
</dbReference>
<feature type="repeat" description="WD" evidence="3">
    <location>
        <begin position="782"/>
        <end position="823"/>
    </location>
</feature>
<sequence>MPVTILFLSANPSGTRQLDLDEEYRDIEDERMRARLRDAFELRPVLAARIEDVGRALQQYGPVVVHFGGHGQHAGPAAGGRDVRPIPGAGRPLDERTELLLNDAAGRPAPVPSEALAKLFQLEGGSVRCVVLNACYSLAQAKAIAQHVDCAIGTSSAIGDQAAIAFSKGLYRGLFNGDSIEKALALGRIEVDLGRLGDSKVYELCPRVPGTSEKLGLAELPKVQFRVPLARNPSFVGRDEELEQLHRMLREPRPRGRRPVLLTGMGGIGKTQLAVEHAFKHEASYPDGVYFINATGDNWRPAIAKLAVDLDLKAEAAPEAERQLRLVAALDAYLRARPEALVIFDYVENPADLGTDRAAGLVPANLGCRVLVTTRRRDALFESIDVPVLPEDAAVKLLLSKRRAREPADDPKVAGRICRRFGAMPLAIELAAAFLGKNPAISLAGYARRMEKYGLLRATDTTGVTPEELAMRHEATVKATLQSQWDALENADAREVLKTAALLEVAADIPQARLSLLTGLASEAEEGFPIPLHDALREISALSFVEPMRGRDVVRLEPLVWEFVKQKIEAPEAFAATCGERLGEALWELDRLHKEVAKRKIDEVLTDLRIGIKLAGEPGRARLEALSRPLDRESSILRRWDPEKAPEFLLQQLRNRCLDMGIGEIRTRAEAKLGEHRWSWLRERFPFSRDSEALLRTLGGHASLVFGVAVTPDGRTAVSASVDTTLKVWDLGTGQVLRTLEGHTEIVIGVAVTPDGRTAVSASYDKTLKLWDLGTGQVFRTLEGHTEWVLGVAVTPDGRTAVSASVDTTLKVWDLGTGQVLRTLEGHASLVFGVAVTPDGRTAVSASRDKTLKVWDLGTGQVLRTLEGHASLVFGVAVTLDGRTAVSASQDKTLKVWDLGTGQVLRTLEGHTEAVSGVAMTPDGRTAVSASWDKTLKVWDLGTGQVLRTLEGHTHIVNGVAVTLDGRTAVSASYDNTLKVWDIVETLQAITTLKTHSHMHCCATTTDAKTILAGDAAGALHFLDWIHPPSA</sequence>
<dbReference type="Pfam" id="PF00400">
    <property type="entry name" value="WD40"/>
    <property type="match status" value="7"/>
</dbReference>
<dbReference type="CDD" id="cd00200">
    <property type="entry name" value="WD40"/>
    <property type="match status" value="1"/>
</dbReference>
<feature type="repeat" description="WD" evidence="3">
    <location>
        <begin position="698"/>
        <end position="739"/>
    </location>
</feature>
<dbReference type="PRINTS" id="PR00320">
    <property type="entry name" value="GPROTEINBRPT"/>
</dbReference>
<dbReference type="Pfam" id="PF12770">
    <property type="entry name" value="CHAT"/>
    <property type="match status" value="1"/>
</dbReference>
<dbReference type="InterPro" id="IPR041664">
    <property type="entry name" value="AAA_16"/>
</dbReference>
<keyword evidence="1 3" id="KW-0853">WD repeat</keyword>
<feature type="domain" description="CHAT" evidence="4">
    <location>
        <begin position="47"/>
        <end position="186"/>
    </location>
</feature>
<dbReference type="Gene3D" id="2.130.10.10">
    <property type="entry name" value="YVTN repeat-like/Quinoprotein amine dehydrogenase"/>
    <property type="match status" value="4"/>
</dbReference>
<dbReference type="PANTHER" id="PTHR22847:SF637">
    <property type="entry name" value="WD REPEAT DOMAIN 5B"/>
    <property type="match status" value="1"/>
</dbReference>
<comment type="caution">
    <text evidence="6">The sequence shown here is derived from an EMBL/GenBank/DDBJ whole genome shotgun (WGS) entry which is preliminary data.</text>
</comment>
<evidence type="ECO:0000256" key="2">
    <source>
        <dbReference type="ARBA" id="ARBA00022737"/>
    </source>
</evidence>
<dbReference type="InterPro" id="IPR027417">
    <property type="entry name" value="P-loop_NTPase"/>
</dbReference>
<evidence type="ECO:0000313" key="7">
    <source>
        <dbReference type="Proteomes" id="UP001217485"/>
    </source>
</evidence>
<feature type="repeat" description="WD" evidence="3">
    <location>
        <begin position="740"/>
        <end position="781"/>
    </location>
</feature>
<evidence type="ECO:0000256" key="3">
    <source>
        <dbReference type="PROSITE-ProRule" id="PRU00221"/>
    </source>
</evidence>
<evidence type="ECO:0000259" key="4">
    <source>
        <dbReference type="Pfam" id="PF12770"/>
    </source>
</evidence>
<dbReference type="RefSeq" id="WP_272096287.1">
    <property type="nucleotide sequence ID" value="NZ_JAQNDK010000002.1"/>
</dbReference>
<dbReference type="SUPFAM" id="SSF52540">
    <property type="entry name" value="P-loop containing nucleoside triphosphate hydrolases"/>
    <property type="match status" value="1"/>
</dbReference>
<reference evidence="6 7" key="1">
    <citation type="submission" date="2023-01" db="EMBL/GenBank/DDBJ databases">
        <title>Minimal conservation of predation-associated metabolite biosynthetic gene clusters underscores biosynthetic potential of Myxococcota including descriptions for ten novel species: Archangium lansinium sp. nov., Myxococcus landrumus sp. nov., Nannocystis bai.</title>
        <authorList>
            <person name="Ahearne A."/>
            <person name="Stevens C."/>
            <person name="Dowd S."/>
        </authorList>
    </citation>
    <scope>NUCLEOTIDE SEQUENCE [LARGE SCALE GENOMIC DNA]</scope>
    <source>
        <strain evidence="6 7">WIWO2</strain>
    </source>
</reference>
<evidence type="ECO:0000259" key="5">
    <source>
        <dbReference type="Pfam" id="PF13191"/>
    </source>
</evidence>
<protein>
    <submittedName>
        <fullName evidence="6">AAA family ATPase</fullName>
    </submittedName>
</protein>
<dbReference type="InterPro" id="IPR001680">
    <property type="entry name" value="WD40_rpt"/>
</dbReference>
<gene>
    <name evidence="6" type="ORF">POL72_16375</name>
</gene>
<dbReference type="Proteomes" id="UP001217485">
    <property type="component" value="Unassembled WGS sequence"/>
</dbReference>
<dbReference type="InterPro" id="IPR019775">
    <property type="entry name" value="WD40_repeat_CS"/>
</dbReference>
<name>A0ABT5BYT6_9BACT</name>
<feature type="repeat" description="WD" evidence="3">
    <location>
        <begin position="908"/>
        <end position="949"/>
    </location>
</feature>
<dbReference type="InterPro" id="IPR015943">
    <property type="entry name" value="WD40/YVTN_repeat-like_dom_sf"/>
</dbReference>
<dbReference type="PROSITE" id="PS50294">
    <property type="entry name" value="WD_REPEATS_REGION"/>
    <property type="match status" value="7"/>
</dbReference>
<dbReference type="Pfam" id="PF13191">
    <property type="entry name" value="AAA_16"/>
    <property type="match status" value="1"/>
</dbReference>
<dbReference type="InterPro" id="IPR024983">
    <property type="entry name" value="CHAT_dom"/>
</dbReference>
<organism evidence="6 7">
    <name type="scientific">Sorangium atrum</name>
    <dbReference type="NCBI Taxonomy" id="2995308"/>
    <lineage>
        <taxon>Bacteria</taxon>
        <taxon>Pseudomonadati</taxon>
        <taxon>Myxococcota</taxon>
        <taxon>Polyangia</taxon>
        <taxon>Polyangiales</taxon>
        <taxon>Polyangiaceae</taxon>
        <taxon>Sorangium</taxon>
    </lineage>
</organism>
<dbReference type="InterPro" id="IPR011047">
    <property type="entry name" value="Quinoprotein_ADH-like_sf"/>
</dbReference>
<dbReference type="EMBL" id="JAQNDK010000002">
    <property type="protein sequence ID" value="MDC0679321.1"/>
    <property type="molecule type" value="Genomic_DNA"/>
</dbReference>
<feature type="repeat" description="WD" evidence="3">
    <location>
        <begin position="950"/>
        <end position="983"/>
    </location>
</feature>
<feature type="domain" description="Orc1-like AAA ATPase" evidence="5">
    <location>
        <begin position="235"/>
        <end position="334"/>
    </location>
</feature>
<keyword evidence="7" id="KW-1185">Reference proteome</keyword>
<evidence type="ECO:0000256" key="1">
    <source>
        <dbReference type="ARBA" id="ARBA00022574"/>
    </source>
</evidence>
<evidence type="ECO:0000313" key="6">
    <source>
        <dbReference type="EMBL" id="MDC0679321.1"/>
    </source>
</evidence>
<dbReference type="SMART" id="SM00320">
    <property type="entry name" value="WD40"/>
    <property type="match status" value="8"/>
</dbReference>
<dbReference type="PANTHER" id="PTHR22847">
    <property type="entry name" value="WD40 REPEAT PROTEIN"/>
    <property type="match status" value="1"/>
</dbReference>
<keyword evidence="2" id="KW-0677">Repeat</keyword>
<accession>A0ABT5BYT6</accession>
<dbReference type="PROSITE" id="PS50082">
    <property type="entry name" value="WD_REPEATS_2"/>
    <property type="match status" value="7"/>
</dbReference>
<feature type="repeat" description="WD" evidence="3">
    <location>
        <begin position="824"/>
        <end position="865"/>
    </location>
</feature>
<feature type="repeat" description="WD" evidence="3">
    <location>
        <begin position="866"/>
        <end position="907"/>
    </location>
</feature>
<dbReference type="InterPro" id="IPR020472">
    <property type="entry name" value="WD40_PAC1"/>
</dbReference>
<dbReference type="SUPFAM" id="SSF50998">
    <property type="entry name" value="Quinoprotein alcohol dehydrogenase-like"/>
    <property type="match status" value="1"/>
</dbReference>
<proteinExistence type="predicted"/>
<dbReference type="Gene3D" id="3.40.50.300">
    <property type="entry name" value="P-loop containing nucleotide triphosphate hydrolases"/>
    <property type="match status" value="1"/>
</dbReference>